<comment type="caution">
    <text evidence="1">The sequence shown here is derived from an EMBL/GenBank/DDBJ whole genome shotgun (WGS) entry which is preliminary data.</text>
</comment>
<dbReference type="AlphaFoldDB" id="I1A5W5"/>
<evidence type="ECO:0000313" key="1">
    <source>
        <dbReference type="EMBL" id="EIE41886.1"/>
    </source>
</evidence>
<dbReference type="InterPro" id="IPR027417">
    <property type="entry name" value="P-loop_NTPase"/>
</dbReference>
<dbReference type="PATRIC" id="fig|1131455.3.peg.486"/>
<accession>I1A5W5</accession>
<name>I1A5W5_9BACT</name>
<protein>
    <recommendedName>
        <fullName evidence="3">Dephospho-CoA kinase</fullName>
    </recommendedName>
</protein>
<dbReference type="Gene3D" id="3.40.50.300">
    <property type="entry name" value="P-loop containing nucleotide triphosphate hydrolases"/>
    <property type="match status" value="1"/>
</dbReference>
<reference evidence="1 2" key="1">
    <citation type="journal article" date="2012" name="J. Bacteriol.">
        <title>Genome annotation of five Mycoplasma canis strains.</title>
        <authorList>
            <person name="Brown D.R."/>
            <person name="May M."/>
            <person name="Michaels D.L."/>
            <person name="Barbet A.F."/>
        </authorList>
    </citation>
    <scope>NUCLEOTIDE SEQUENCE [LARGE SCALE GENOMIC DNA]</scope>
    <source>
        <strain evidence="1 2">UFG4</strain>
    </source>
</reference>
<organism evidence="1 2">
    <name type="scientific">Mycoplasmopsis canis UFG4</name>
    <dbReference type="NCBI Taxonomy" id="1131455"/>
    <lineage>
        <taxon>Bacteria</taxon>
        <taxon>Bacillati</taxon>
        <taxon>Mycoplasmatota</taxon>
        <taxon>Mycoplasmoidales</taxon>
        <taxon>Metamycoplasmataceae</taxon>
        <taxon>Mycoplasmopsis</taxon>
    </lineage>
</organism>
<dbReference type="OrthoDB" id="399073at2"/>
<evidence type="ECO:0008006" key="3">
    <source>
        <dbReference type="Google" id="ProtNLM"/>
    </source>
</evidence>
<keyword evidence="2" id="KW-1185">Reference proteome</keyword>
<sequence>MIAIVGKISAGKTTLLNWLANKGHKTLEVDKFVINLYKDASFIEYVKNSLDYDLITNNYVDKEKIKKWIIEDSSNLNLIGSLVEKFLFYHLKNSDYHFVEFPTIFKASEKTLNLFTKIWNVEIDENLRKNYMWKKYGDNSIIKILDSENNYNWGLKDQLHNLKIVNISSLNIDILYENEKYNCNCSIKI</sequence>
<dbReference type="RefSeq" id="WP_004797205.1">
    <property type="nucleotide sequence ID" value="NZ_AJFU01000005.1"/>
</dbReference>
<gene>
    <name evidence="1" type="ORF">MCANUFG4_02386</name>
</gene>
<proteinExistence type="predicted"/>
<dbReference type="Proteomes" id="UP000006229">
    <property type="component" value="Unassembled WGS sequence"/>
</dbReference>
<dbReference type="SUPFAM" id="SSF52540">
    <property type="entry name" value="P-loop containing nucleoside triphosphate hydrolases"/>
    <property type="match status" value="1"/>
</dbReference>
<dbReference type="EMBL" id="AJFU01000005">
    <property type="protein sequence ID" value="EIE41886.1"/>
    <property type="molecule type" value="Genomic_DNA"/>
</dbReference>
<evidence type="ECO:0000313" key="2">
    <source>
        <dbReference type="Proteomes" id="UP000006229"/>
    </source>
</evidence>